<dbReference type="AlphaFoldDB" id="A0A1G4TFY2"/>
<dbReference type="Proteomes" id="UP000198889">
    <property type="component" value="Unassembled WGS sequence"/>
</dbReference>
<dbReference type="Gene3D" id="2.160.20.60">
    <property type="entry name" value="Glutamate synthase, alpha subunit, C-terminal domain"/>
    <property type="match status" value="1"/>
</dbReference>
<dbReference type="EMBL" id="FMTP01000004">
    <property type="protein sequence ID" value="SCW80236.1"/>
    <property type="molecule type" value="Genomic_DNA"/>
</dbReference>
<reference evidence="2" key="1">
    <citation type="submission" date="2016-10" db="EMBL/GenBank/DDBJ databases">
        <authorList>
            <person name="Varghese N."/>
            <person name="Submissions S."/>
        </authorList>
    </citation>
    <scope>NUCLEOTIDE SEQUENCE [LARGE SCALE GENOMIC DNA]</scope>
    <source>
        <strain evidence="2">CGMCC 1.1761</strain>
    </source>
</reference>
<dbReference type="GO" id="GO:0015948">
    <property type="term" value="P:methanogenesis"/>
    <property type="evidence" value="ECO:0007669"/>
    <property type="project" value="InterPro"/>
</dbReference>
<dbReference type="PANTHER" id="PTHR39673">
    <property type="entry name" value="TUNGSTEN FORMYLMETHANOFURAN DEHYDROGENASE, SUBUNIT C (FWDC)"/>
    <property type="match status" value="1"/>
</dbReference>
<accession>A0A1G4TFY2</accession>
<gene>
    <name evidence="1" type="ORF">SAMN05660859_2927</name>
</gene>
<sequence>MTGVSLKPRAPFEARVDLSGLTPEVTGPLSLRELEHREVPCGGRSVKLAELFFVEGAPDGVLLVELGDVRLDGVGAGMTKGELIVDGTVGAHAGRGMSGGMLRIGGDAGDFLGSEMSGGRIELAGNAGSHAGAAGSGARRGLSGGVLQIGGHAGPHAAERQRGGLITIAGDAGEGLATGMIAGTVSVGGTIGPLAGRGMKRGTIFVNAAPELPAGFIDTGTHELVALRLIARRVPELSALLGGWTRARRIVGDTLIGGQGEVLAGA</sequence>
<dbReference type="PANTHER" id="PTHR39673:SF5">
    <property type="entry name" value="TUNGSTEN-CONTAINING FORMYLMETHANOFURAN DEHYDROGENASE 2 SUBUNIT C"/>
    <property type="match status" value="1"/>
</dbReference>
<name>A0A1G4TFY2_9HYPH</name>
<protein>
    <submittedName>
        <fullName evidence="1">Formylmethanofuran dehydrogenase, subunit C</fullName>
    </submittedName>
</protein>
<dbReference type="GO" id="GO:0018493">
    <property type="term" value="F:formylmethanofuran dehydrogenase activity"/>
    <property type="evidence" value="ECO:0007669"/>
    <property type="project" value="InterPro"/>
</dbReference>
<organism evidence="1 2">
    <name type="scientific">Ancylobacter rudongensis</name>
    <dbReference type="NCBI Taxonomy" id="177413"/>
    <lineage>
        <taxon>Bacteria</taxon>
        <taxon>Pseudomonadati</taxon>
        <taxon>Pseudomonadota</taxon>
        <taxon>Alphaproteobacteria</taxon>
        <taxon>Hyphomicrobiales</taxon>
        <taxon>Xanthobacteraceae</taxon>
        <taxon>Ancylobacter</taxon>
    </lineage>
</organism>
<dbReference type="SUPFAM" id="SSF69336">
    <property type="entry name" value="Alpha subunit of glutamate synthase, C-terminal domain"/>
    <property type="match status" value="1"/>
</dbReference>
<dbReference type="InterPro" id="IPR017550">
    <property type="entry name" value="Formylmethanofuran_DH_suC"/>
</dbReference>
<proteinExistence type="predicted"/>
<dbReference type="NCBIfam" id="TIGR03122">
    <property type="entry name" value="one_C_dehyd_C"/>
    <property type="match status" value="1"/>
</dbReference>
<dbReference type="STRING" id="177413.SAMN05660859_2927"/>
<evidence type="ECO:0000313" key="2">
    <source>
        <dbReference type="Proteomes" id="UP000198889"/>
    </source>
</evidence>
<keyword evidence="2" id="KW-1185">Reference proteome</keyword>
<evidence type="ECO:0000313" key="1">
    <source>
        <dbReference type="EMBL" id="SCW80236.1"/>
    </source>
</evidence>
<dbReference type="InterPro" id="IPR036485">
    <property type="entry name" value="Glu_synth_asu_C_sf"/>
</dbReference>
<dbReference type="GO" id="GO:0046914">
    <property type="term" value="F:transition metal ion binding"/>
    <property type="evidence" value="ECO:0007669"/>
    <property type="project" value="InterPro"/>
</dbReference>
<dbReference type="RefSeq" id="WP_091440949.1">
    <property type="nucleotide sequence ID" value="NZ_FMTP01000004.1"/>
</dbReference>